<organism evidence="1 2">
    <name type="scientific">Yersinia kristensenii</name>
    <dbReference type="NCBI Taxonomy" id="28152"/>
    <lineage>
        <taxon>Bacteria</taxon>
        <taxon>Pseudomonadati</taxon>
        <taxon>Pseudomonadota</taxon>
        <taxon>Gammaproteobacteria</taxon>
        <taxon>Enterobacterales</taxon>
        <taxon>Yersiniaceae</taxon>
        <taxon>Yersinia</taxon>
    </lineage>
</organism>
<dbReference type="PANTHER" id="PTHR36154">
    <property type="entry name" value="DNA-BINDING TRANSCRIPTIONAL ACTIVATOR ALPA"/>
    <property type="match status" value="1"/>
</dbReference>
<evidence type="ECO:0000313" key="1">
    <source>
        <dbReference type="EMBL" id="CNE74885.1"/>
    </source>
</evidence>
<sequence length="67" mass="7980">MTERKRFIRLPEVLKRTGLCKAWIYKLISQDRFPEPIKLGERAIAFVESEIDEWIDQMIDLSRNKSA</sequence>
<protein>
    <submittedName>
        <fullName evidence="1">Regulatory protein</fullName>
    </submittedName>
</protein>
<dbReference type="AlphaFoldDB" id="A0A0T9LB37"/>
<evidence type="ECO:0000313" key="2">
    <source>
        <dbReference type="Proteomes" id="UP000045824"/>
    </source>
</evidence>
<dbReference type="PANTHER" id="PTHR36154:SF1">
    <property type="entry name" value="DNA-BINDING TRANSCRIPTIONAL ACTIVATOR ALPA"/>
    <property type="match status" value="1"/>
</dbReference>
<dbReference type="Pfam" id="PF05930">
    <property type="entry name" value="Phage_AlpA"/>
    <property type="match status" value="1"/>
</dbReference>
<dbReference type="Gene3D" id="1.10.238.160">
    <property type="match status" value="1"/>
</dbReference>
<gene>
    <name evidence="1" type="ORF">ERS008491_02171</name>
</gene>
<accession>A0A0T9LB37</accession>
<name>A0A0T9LB37_YERKR</name>
<proteinExistence type="predicted"/>
<dbReference type="RefSeq" id="WP_005172867.1">
    <property type="nucleotide sequence ID" value="NZ_CABHXR010000004.1"/>
</dbReference>
<reference evidence="1 2" key="1">
    <citation type="submission" date="2015-03" db="EMBL/GenBank/DDBJ databases">
        <authorList>
            <person name="Murphy D."/>
        </authorList>
    </citation>
    <scope>NUCLEOTIDE SEQUENCE [LARGE SCALE GENOMIC DNA]</scope>
    <source>
        <strain evidence="1 2">FCF326</strain>
    </source>
</reference>
<dbReference type="InterPro" id="IPR010260">
    <property type="entry name" value="AlpA"/>
</dbReference>
<dbReference type="InterPro" id="IPR052931">
    <property type="entry name" value="Prophage_regulatory_activator"/>
</dbReference>
<dbReference type="Proteomes" id="UP000045824">
    <property type="component" value="Unassembled WGS sequence"/>
</dbReference>
<dbReference type="GeneID" id="61903610"/>
<dbReference type="EMBL" id="CPYI01000007">
    <property type="protein sequence ID" value="CNE74885.1"/>
    <property type="molecule type" value="Genomic_DNA"/>
</dbReference>